<feature type="region of interest" description="Disordered" evidence="1">
    <location>
        <begin position="579"/>
        <end position="651"/>
    </location>
</feature>
<evidence type="ECO:0000256" key="1">
    <source>
        <dbReference type="SAM" id="MobiDB-lite"/>
    </source>
</evidence>
<gene>
    <name evidence="2" type="ORF">GX50_06100</name>
</gene>
<reference evidence="2 3" key="1">
    <citation type="submission" date="2017-10" db="EMBL/GenBank/DDBJ databases">
        <title>Comparative genomics in systemic dimorphic fungi from Ajellomycetaceae.</title>
        <authorList>
            <person name="Munoz J.F."/>
            <person name="Mcewen J.G."/>
            <person name="Clay O.K."/>
            <person name="Cuomo C.A."/>
        </authorList>
    </citation>
    <scope>NUCLEOTIDE SEQUENCE [LARGE SCALE GENOMIC DNA]</scope>
    <source>
        <strain evidence="2 3">UAMH4076</strain>
    </source>
</reference>
<comment type="caution">
    <text evidence="2">The sequence shown here is derived from an EMBL/GenBank/DDBJ whole genome shotgun (WGS) entry which is preliminary data.</text>
</comment>
<dbReference type="VEuPathDB" id="FungiDB:EMCG_00823"/>
<sequence length="651" mass="73032">MGAKRKSLLAPIDVAGPAMEDIKYEDPIFDLATECERLFETHITTLNDHNEPNSAKYLGDLNHRFATWAGFLGVFAESRVRLDRRLQHHPAIQDQVLRLLAIMERNLIHVFERDDGSPDRVQIESSDACEPQPQSSRISLLSLEAIEEVIKRLNNIRIAIRRSSVTSPIVKTRGFAETFNLTSFSQIAYLSVRTLYPDASGGLVELITRSMTETYSLFLHRKSRQERLQVPRSQLRTPIPLAAIMEEETPTTDVASPMDIELQVPEPSKDLTYKMIQRLPTKPIGLLPQSEAGSVDSQEFRAKVEKLSSSPTKSKTTPILANHADYPRSVKGSLTCGWCFSPITADTLEGANWQQHVSEDHRPYICISEKCSKLFPRFSTSTQWFGHMLTHGQKWHREVYKPLSWACPLCADEDTRFSKSDDLTAHLKNFHNGTFTEPQVQAIVGQSRFQFSRSQNTCPLCCVSVNNQQNPPQQRKGNSSKESPLKRAHYEENQVYANTRIKIDTGYTQPDPNMADSRHIKTELDPKTLADQSSINGVRGEGEVMASHVAEHLQSVMLLTLRLISIDVTMEVSADSESTAGASGTAHHFSWASPSTGNPEQGIDNIDGGNDPDDDPPREDIVPDSEYTDWHHVPRRHGVNTLGKQCSLSKE</sequence>
<feature type="region of interest" description="Disordered" evidence="1">
    <location>
        <begin position="469"/>
        <end position="488"/>
    </location>
</feature>
<feature type="compositionally biased region" description="Polar residues" evidence="1">
    <location>
        <begin position="642"/>
        <end position="651"/>
    </location>
</feature>
<feature type="compositionally biased region" description="Acidic residues" evidence="1">
    <location>
        <begin position="610"/>
        <end position="627"/>
    </location>
</feature>
<dbReference type="Proteomes" id="UP000226031">
    <property type="component" value="Unassembled WGS sequence"/>
</dbReference>
<name>A0A2B7ZD59_9EURO</name>
<accession>A0A2B7ZD59</accession>
<organism evidence="2 3">
    <name type="scientific">[Emmonsia] crescens</name>
    <dbReference type="NCBI Taxonomy" id="73230"/>
    <lineage>
        <taxon>Eukaryota</taxon>
        <taxon>Fungi</taxon>
        <taxon>Dikarya</taxon>
        <taxon>Ascomycota</taxon>
        <taxon>Pezizomycotina</taxon>
        <taxon>Eurotiomycetes</taxon>
        <taxon>Eurotiomycetidae</taxon>
        <taxon>Onygenales</taxon>
        <taxon>Ajellomycetaceae</taxon>
        <taxon>Emergomyces</taxon>
    </lineage>
</organism>
<dbReference type="EMBL" id="PDND01000140">
    <property type="protein sequence ID" value="PGH31123.1"/>
    <property type="molecule type" value="Genomic_DNA"/>
</dbReference>
<dbReference type="STRING" id="73230.A0A2B7ZD59"/>
<dbReference type="AlphaFoldDB" id="A0A2B7ZD59"/>
<evidence type="ECO:0000313" key="3">
    <source>
        <dbReference type="Proteomes" id="UP000226031"/>
    </source>
</evidence>
<dbReference type="Gene3D" id="3.30.160.60">
    <property type="entry name" value="Classic Zinc Finger"/>
    <property type="match status" value="1"/>
</dbReference>
<dbReference type="PANTHER" id="PTHR35391">
    <property type="entry name" value="C2H2-TYPE DOMAIN-CONTAINING PROTEIN-RELATED"/>
    <property type="match status" value="1"/>
</dbReference>
<evidence type="ECO:0000313" key="2">
    <source>
        <dbReference type="EMBL" id="PGH31123.1"/>
    </source>
</evidence>
<proteinExistence type="predicted"/>
<evidence type="ECO:0008006" key="4">
    <source>
        <dbReference type="Google" id="ProtNLM"/>
    </source>
</evidence>
<dbReference type="PANTHER" id="PTHR35391:SF5">
    <property type="entry name" value="DUF6590 DOMAIN-CONTAINING PROTEIN"/>
    <property type="match status" value="1"/>
</dbReference>
<keyword evidence="3" id="KW-1185">Reference proteome</keyword>
<protein>
    <recommendedName>
        <fullName evidence="4">C2H2-type domain-containing protein</fullName>
    </recommendedName>
</protein>